<keyword evidence="3" id="KW-1185">Reference proteome</keyword>
<evidence type="ECO:0000313" key="3">
    <source>
        <dbReference type="Proteomes" id="UP000616724"/>
    </source>
</evidence>
<dbReference type="EMBL" id="BOOH01000040">
    <property type="protein sequence ID" value="GIH78551.1"/>
    <property type="molecule type" value="Genomic_DNA"/>
</dbReference>
<gene>
    <name evidence="2" type="ORF">Plo01_49800</name>
</gene>
<keyword evidence="1" id="KW-0472">Membrane</keyword>
<feature type="transmembrane region" description="Helical" evidence="1">
    <location>
        <begin position="119"/>
        <end position="137"/>
    </location>
</feature>
<evidence type="ECO:0000313" key="2">
    <source>
        <dbReference type="EMBL" id="GIH78551.1"/>
    </source>
</evidence>
<name>A0A8J3RL63_9ACTN</name>
<organism evidence="2 3">
    <name type="scientific">Planobispora longispora</name>
    <dbReference type="NCBI Taxonomy" id="28887"/>
    <lineage>
        <taxon>Bacteria</taxon>
        <taxon>Bacillati</taxon>
        <taxon>Actinomycetota</taxon>
        <taxon>Actinomycetes</taxon>
        <taxon>Streptosporangiales</taxon>
        <taxon>Streptosporangiaceae</taxon>
        <taxon>Planobispora</taxon>
    </lineage>
</organism>
<protein>
    <submittedName>
        <fullName evidence="2">Uncharacterized protein</fullName>
    </submittedName>
</protein>
<feature type="transmembrane region" description="Helical" evidence="1">
    <location>
        <begin position="33"/>
        <end position="53"/>
    </location>
</feature>
<dbReference type="AlphaFoldDB" id="A0A8J3RL63"/>
<evidence type="ECO:0000256" key="1">
    <source>
        <dbReference type="SAM" id="Phobius"/>
    </source>
</evidence>
<feature type="transmembrane region" description="Helical" evidence="1">
    <location>
        <begin position="93"/>
        <end position="113"/>
    </location>
</feature>
<comment type="caution">
    <text evidence="2">The sequence shown here is derived from an EMBL/GenBank/DDBJ whole genome shotgun (WGS) entry which is preliminary data.</text>
</comment>
<proteinExistence type="predicted"/>
<feature type="transmembrane region" description="Helical" evidence="1">
    <location>
        <begin position="59"/>
        <end position="81"/>
    </location>
</feature>
<reference evidence="2 3" key="1">
    <citation type="submission" date="2021-01" db="EMBL/GenBank/DDBJ databases">
        <title>Whole genome shotgun sequence of Planobispora longispora NBRC 13918.</title>
        <authorList>
            <person name="Komaki H."/>
            <person name="Tamura T."/>
        </authorList>
    </citation>
    <scope>NUCLEOTIDE SEQUENCE [LARGE SCALE GENOMIC DNA]</scope>
    <source>
        <strain evidence="2 3">NBRC 13918</strain>
    </source>
</reference>
<feature type="transmembrane region" description="Helical" evidence="1">
    <location>
        <begin position="6"/>
        <end position="26"/>
    </location>
</feature>
<accession>A0A8J3RL63</accession>
<dbReference type="Proteomes" id="UP000616724">
    <property type="component" value="Unassembled WGS sequence"/>
</dbReference>
<sequence length="290" mass="31062">MTSWAVAGRGALIGTVVGAVEGVIWWHAEGIAIIHLFLMLLVPVPLSAMLAAGLRPPRWWATALAGPLVFALLVQTLNALLPSHSPPELPKAFYALPFVLAGTVGYAAVAWIAAGRRTWRPRIAVAAALSVLVAVILQGRAAIADWHEERAIAGLGLTLLGLDAHAYQANWSAVWRDLDEGDVPDALNMEYEPRGVAGTADVRLVGVMLVPASWGSAQDLCARPSVTQSRQTCRPLPGNRWLRADEHRQFSVTAQREDTLIEVSAPSEAEALTVLADLRPVTAETVAGYR</sequence>
<keyword evidence="1" id="KW-0812">Transmembrane</keyword>
<keyword evidence="1" id="KW-1133">Transmembrane helix</keyword>